<evidence type="ECO:0000313" key="2">
    <source>
        <dbReference type="Proteomes" id="UP000886501"/>
    </source>
</evidence>
<comment type="caution">
    <text evidence="1">The sequence shown here is derived from an EMBL/GenBank/DDBJ whole genome shotgun (WGS) entry which is preliminary data.</text>
</comment>
<evidence type="ECO:0000313" key="1">
    <source>
        <dbReference type="EMBL" id="KAF9653842.1"/>
    </source>
</evidence>
<gene>
    <name evidence="1" type="ORF">BDM02DRAFT_3125316</name>
</gene>
<reference evidence="1" key="2">
    <citation type="journal article" date="2020" name="Nat. Commun.">
        <title>Large-scale genome sequencing of mycorrhizal fungi provides insights into the early evolution of symbiotic traits.</title>
        <authorList>
            <person name="Miyauchi S."/>
            <person name="Kiss E."/>
            <person name="Kuo A."/>
            <person name="Drula E."/>
            <person name="Kohler A."/>
            <person name="Sanchez-Garcia M."/>
            <person name="Morin E."/>
            <person name="Andreopoulos B."/>
            <person name="Barry K.W."/>
            <person name="Bonito G."/>
            <person name="Buee M."/>
            <person name="Carver A."/>
            <person name="Chen C."/>
            <person name="Cichocki N."/>
            <person name="Clum A."/>
            <person name="Culley D."/>
            <person name="Crous P.W."/>
            <person name="Fauchery L."/>
            <person name="Girlanda M."/>
            <person name="Hayes R.D."/>
            <person name="Keri Z."/>
            <person name="LaButti K."/>
            <person name="Lipzen A."/>
            <person name="Lombard V."/>
            <person name="Magnuson J."/>
            <person name="Maillard F."/>
            <person name="Murat C."/>
            <person name="Nolan M."/>
            <person name="Ohm R.A."/>
            <person name="Pangilinan J."/>
            <person name="Pereira M.F."/>
            <person name="Perotto S."/>
            <person name="Peter M."/>
            <person name="Pfister S."/>
            <person name="Riley R."/>
            <person name="Sitrit Y."/>
            <person name="Stielow J.B."/>
            <person name="Szollosi G."/>
            <person name="Zifcakova L."/>
            <person name="Stursova M."/>
            <person name="Spatafora J.W."/>
            <person name="Tedersoo L."/>
            <person name="Vaario L.M."/>
            <person name="Yamada A."/>
            <person name="Yan M."/>
            <person name="Wang P."/>
            <person name="Xu J."/>
            <person name="Bruns T."/>
            <person name="Baldrian P."/>
            <person name="Vilgalys R."/>
            <person name="Dunand C."/>
            <person name="Henrissat B."/>
            <person name="Grigoriev I.V."/>
            <person name="Hibbett D."/>
            <person name="Nagy L.G."/>
            <person name="Martin F.M."/>
        </authorList>
    </citation>
    <scope>NUCLEOTIDE SEQUENCE</scope>
    <source>
        <strain evidence="1">P2</strain>
    </source>
</reference>
<dbReference type="Proteomes" id="UP000886501">
    <property type="component" value="Unassembled WGS sequence"/>
</dbReference>
<keyword evidence="2" id="KW-1185">Reference proteome</keyword>
<sequence>MSFGPRPLGLSSDLERLEAGLRDALKVEFHNKFQLEVEEHDQGFEKKYDEGLNTTLVFSPPAPLFILRLVTRPAVKDVSDTSYELSKGIMASGNLTDKHWKAACLTIHGAFQGNVEDTSPSVEEPKNLLEFLDYHLCIRGAGEDHGLSIKSPINGILFRSNDYRADPSTIERISNLNTANPSFAKGVFSLMYPHNTSSLRVAAVDMMGVVPARWFDSTAPIMEPEEMSGFCEHLAVPVVDHASNGFYIQRYSVATSFETLRSPEWRKHIVSRSWDQLAYCAQIEEQESFKWVAEDMILSDGTSDLNLYIDLIGQEVRQKVDELLSGERPAGPGAELRLRLIVLEGNCHKLGARITDTRCLGATPLQPSSLMWPAGVEFLESIIKKNWFSDLMWGCRQLLPSVL</sequence>
<organism evidence="1 2">
    <name type="scientific">Thelephora ganbajun</name>
    <name type="common">Ganba fungus</name>
    <dbReference type="NCBI Taxonomy" id="370292"/>
    <lineage>
        <taxon>Eukaryota</taxon>
        <taxon>Fungi</taxon>
        <taxon>Dikarya</taxon>
        <taxon>Basidiomycota</taxon>
        <taxon>Agaricomycotina</taxon>
        <taxon>Agaricomycetes</taxon>
        <taxon>Thelephorales</taxon>
        <taxon>Thelephoraceae</taxon>
        <taxon>Thelephora</taxon>
    </lineage>
</organism>
<accession>A0ACB6ZWC2</accession>
<proteinExistence type="predicted"/>
<reference evidence="1" key="1">
    <citation type="submission" date="2019-10" db="EMBL/GenBank/DDBJ databases">
        <authorList>
            <consortium name="DOE Joint Genome Institute"/>
            <person name="Kuo A."/>
            <person name="Miyauchi S."/>
            <person name="Kiss E."/>
            <person name="Drula E."/>
            <person name="Kohler A."/>
            <person name="Sanchez-Garcia M."/>
            <person name="Andreopoulos B."/>
            <person name="Barry K.W."/>
            <person name="Bonito G."/>
            <person name="Buee M."/>
            <person name="Carver A."/>
            <person name="Chen C."/>
            <person name="Cichocki N."/>
            <person name="Clum A."/>
            <person name="Culley D."/>
            <person name="Crous P.W."/>
            <person name="Fauchery L."/>
            <person name="Girlanda M."/>
            <person name="Hayes R."/>
            <person name="Keri Z."/>
            <person name="Labutti K."/>
            <person name="Lipzen A."/>
            <person name="Lombard V."/>
            <person name="Magnuson J."/>
            <person name="Maillard F."/>
            <person name="Morin E."/>
            <person name="Murat C."/>
            <person name="Nolan M."/>
            <person name="Ohm R."/>
            <person name="Pangilinan J."/>
            <person name="Pereira M."/>
            <person name="Perotto S."/>
            <person name="Peter M."/>
            <person name="Riley R."/>
            <person name="Sitrit Y."/>
            <person name="Stielow B."/>
            <person name="Szollosi G."/>
            <person name="Zifcakova L."/>
            <person name="Stursova M."/>
            <person name="Spatafora J.W."/>
            <person name="Tedersoo L."/>
            <person name="Vaario L.-M."/>
            <person name="Yamada A."/>
            <person name="Yan M."/>
            <person name="Wang P."/>
            <person name="Xu J."/>
            <person name="Bruns T."/>
            <person name="Baldrian P."/>
            <person name="Vilgalys R."/>
            <person name="Henrissat B."/>
            <person name="Grigoriev I.V."/>
            <person name="Hibbett D."/>
            <person name="Nagy L.G."/>
            <person name="Martin F.M."/>
        </authorList>
    </citation>
    <scope>NUCLEOTIDE SEQUENCE</scope>
    <source>
        <strain evidence="1">P2</strain>
    </source>
</reference>
<dbReference type="EMBL" id="MU117962">
    <property type="protein sequence ID" value="KAF9653842.1"/>
    <property type="molecule type" value="Genomic_DNA"/>
</dbReference>
<protein>
    <submittedName>
        <fullName evidence="1">Uncharacterized protein</fullName>
    </submittedName>
</protein>
<name>A0ACB6ZWC2_THEGA</name>